<dbReference type="SUPFAM" id="SSF55811">
    <property type="entry name" value="Nudix"/>
    <property type="match status" value="1"/>
</dbReference>
<dbReference type="PROSITE" id="PS51462">
    <property type="entry name" value="NUDIX"/>
    <property type="match status" value="1"/>
</dbReference>
<dbReference type="InterPro" id="IPR020084">
    <property type="entry name" value="NUDIX_hydrolase_CS"/>
</dbReference>
<sequence>MRLWEKGIERRRCRPCGRTYYRNPTVGVAVIVTAADRLLLICRRGSHEGLWCIPCGHVEWNEEVRTAAGREFAEETGLLVTVGPVFAVHSNFHDRSRQTVGIWFRGEVVGGAMHAGSDAAEVRFFPLNRLPAMAFPTDVAVCRQLMSVL</sequence>
<dbReference type="EMBL" id="ATHJ01000119">
    <property type="protein sequence ID" value="EPR34149.1"/>
    <property type="molecule type" value="Genomic_DNA"/>
</dbReference>
<accession>S7UK14</accession>
<dbReference type="Proteomes" id="UP000014977">
    <property type="component" value="Unassembled WGS sequence"/>
</dbReference>
<dbReference type="AlphaFoldDB" id="S7UK14"/>
<protein>
    <submittedName>
        <fullName evidence="3">NUDIX hydrolase</fullName>
    </submittedName>
</protein>
<gene>
    <name evidence="3" type="ORF">dsmv_3361</name>
</gene>
<organism evidence="3 4">
    <name type="scientific">Desulfococcus multivorans DSM 2059</name>
    <dbReference type="NCBI Taxonomy" id="1121405"/>
    <lineage>
        <taxon>Bacteria</taxon>
        <taxon>Pseudomonadati</taxon>
        <taxon>Thermodesulfobacteriota</taxon>
        <taxon>Desulfobacteria</taxon>
        <taxon>Desulfobacterales</taxon>
        <taxon>Desulfococcaceae</taxon>
        <taxon>Desulfococcus</taxon>
    </lineage>
</organism>
<dbReference type="eggNOG" id="COG1051">
    <property type="taxonomic scope" value="Bacteria"/>
</dbReference>
<dbReference type="GO" id="GO:0016787">
    <property type="term" value="F:hydrolase activity"/>
    <property type="evidence" value="ECO:0007669"/>
    <property type="project" value="UniProtKB-KW"/>
</dbReference>
<keyword evidence="1 3" id="KW-0378">Hydrolase</keyword>
<comment type="caution">
    <text evidence="3">The sequence shown here is derived from an EMBL/GenBank/DDBJ whole genome shotgun (WGS) entry which is preliminary data.</text>
</comment>
<evidence type="ECO:0000256" key="1">
    <source>
        <dbReference type="ARBA" id="ARBA00022801"/>
    </source>
</evidence>
<dbReference type="CDD" id="cd04678">
    <property type="entry name" value="NUDIX_MTH2_Nudt15"/>
    <property type="match status" value="1"/>
</dbReference>
<dbReference type="InterPro" id="IPR015797">
    <property type="entry name" value="NUDIX_hydrolase-like_dom_sf"/>
</dbReference>
<feature type="domain" description="Nudix hydrolase" evidence="2">
    <location>
        <begin position="21"/>
        <end position="147"/>
    </location>
</feature>
<proteinExistence type="predicted"/>
<evidence type="ECO:0000313" key="4">
    <source>
        <dbReference type="Proteomes" id="UP000014977"/>
    </source>
</evidence>
<dbReference type="PANTHER" id="PTHR43736:SF1">
    <property type="entry name" value="DIHYDRONEOPTERIN TRIPHOSPHATE DIPHOSPHATASE"/>
    <property type="match status" value="1"/>
</dbReference>
<dbReference type="PANTHER" id="PTHR43736">
    <property type="entry name" value="ADP-RIBOSE PYROPHOSPHATASE"/>
    <property type="match status" value="1"/>
</dbReference>
<keyword evidence="4" id="KW-1185">Reference proteome</keyword>
<reference evidence="3 4" key="1">
    <citation type="journal article" date="2013" name="Genome Announc.">
        <title>Draft genome sequences for three mercury-methylating, sulfate-reducing bacteria.</title>
        <authorList>
            <person name="Brown S.D."/>
            <person name="Hurt R.A.Jr."/>
            <person name="Gilmour C.C."/>
            <person name="Elias D.A."/>
        </authorList>
    </citation>
    <scope>NUCLEOTIDE SEQUENCE [LARGE SCALE GENOMIC DNA]</scope>
    <source>
        <strain evidence="3 4">DSM 2059</strain>
    </source>
</reference>
<dbReference type="STRING" id="897.B2D07_13640"/>
<dbReference type="PROSITE" id="PS00893">
    <property type="entry name" value="NUDIX_BOX"/>
    <property type="match status" value="1"/>
</dbReference>
<dbReference type="Pfam" id="PF00293">
    <property type="entry name" value="NUDIX"/>
    <property type="match status" value="1"/>
</dbReference>
<evidence type="ECO:0000259" key="2">
    <source>
        <dbReference type="PROSITE" id="PS51462"/>
    </source>
</evidence>
<dbReference type="InterPro" id="IPR000086">
    <property type="entry name" value="NUDIX_hydrolase_dom"/>
</dbReference>
<dbReference type="Gene3D" id="3.90.79.10">
    <property type="entry name" value="Nucleoside Triphosphate Pyrophosphohydrolase"/>
    <property type="match status" value="1"/>
</dbReference>
<name>S7UK14_DESML</name>
<evidence type="ECO:0000313" key="3">
    <source>
        <dbReference type="EMBL" id="EPR34149.1"/>
    </source>
</evidence>